<dbReference type="AlphaFoldDB" id="W4GLY1"/>
<evidence type="ECO:0000313" key="2">
    <source>
        <dbReference type="EMBL" id="ETV80695.1"/>
    </source>
</evidence>
<dbReference type="EMBL" id="KI913125">
    <property type="protein sequence ID" value="ETV80695.1"/>
    <property type="molecule type" value="Genomic_DNA"/>
</dbReference>
<sequence length="213" mass="22869">MSAAMMLSVLLAVADVATSAPTTALPPRVSVQISTTVTEFSTKIPVNIPQCQSKVWTLDGRAFDSIASCSSAVSTKVAVNAFRCKTYREYTFHNVRGCGQCYYGWSYSPSNNRQVLPWIDAAQAAAAGVAVKGYFLPQVVFSPFYMESCIMVYDKTMLSRCDYINRTAVGGLYPASCVKAATPTLAFAADLKDAASCKEYAVVGGKLACKVNI</sequence>
<reference evidence="2" key="1">
    <citation type="submission" date="2013-12" db="EMBL/GenBank/DDBJ databases">
        <title>The Genome Sequence of Aphanomyces astaci APO3.</title>
        <authorList>
            <consortium name="The Broad Institute Genomics Platform"/>
            <person name="Russ C."/>
            <person name="Tyler B."/>
            <person name="van West P."/>
            <person name="Dieguez-Uribeondo J."/>
            <person name="Young S.K."/>
            <person name="Zeng Q."/>
            <person name="Gargeya S."/>
            <person name="Fitzgerald M."/>
            <person name="Abouelleil A."/>
            <person name="Alvarado L."/>
            <person name="Chapman S.B."/>
            <person name="Gainer-Dewar J."/>
            <person name="Goldberg J."/>
            <person name="Griggs A."/>
            <person name="Gujja S."/>
            <person name="Hansen M."/>
            <person name="Howarth C."/>
            <person name="Imamovic A."/>
            <person name="Ireland A."/>
            <person name="Larimer J."/>
            <person name="McCowan C."/>
            <person name="Murphy C."/>
            <person name="Pearson M."/>
            <person name="Poon T.W."/>
            <person name="Priest M."/>
            <person name="Roberts A."/>
            <person name="Saif S."/>
            <person name="Shea T."/>
            <person name="Sykes S."/>
            <person name="Wortman J."/>
            <person name="Nusbaum C."/>
            <person name="Birren B."/>
        </authorList>
    </citation>
    <scope>NUCLEOTIDE SEQUENCE [LARGE SCALE GENOMIC DNA]</scope>
    <source>
        <strain evidence="2">APO3</strain>
    </source>
</reference>
<protein>
    <submittedName>
        <fullName evidence="2">Uncharacterized protein</fullName>
    </submittedName>
</protein>
<feature type="chain" id="PRO_5004841290" evidence="1">
    <location>
        <begin position="20"/>
        <end position="213"/>
    </location>
</feature>
<feature type="signal peptide" evidence="1">
    <location>
        <begin position="1"/>
        <end position="19"/>
    </location>
</feature>
<keyword evidence="1" id="KW-0732">Signal</keyword>
<accession>W4GLY1</accession>
<name>W4GLY1_APHAT</name>
<proteinExistence type="predicted"/>
<organism evidence="2">
    <name type="scientific">Aphanomyces astaci</name>
    <name type="common">Crayfish plague agent</name>
    <dbReference type="NCBI Taxonomy" id="112090"/>
    <lineage>
        <taxon>Eukaryota</taxon>
        <taxon>Sar</taxon>
        <taxon>Stramenopiles</taxon>
        <taxon>Oomycota</taxon>
        <taxon>Saprolegniomycetes</taxon>
        <taxon>Saprolegniales</taxon>
        <taxon>Verrucalvaceae</taxon>
        <taxon>Aphanomyces</taxon>
    </lineage>
</organism>
<dbReference type="RefSeq" id="XP_009829642.1">
    <property type="nucleotide sequence ID" value="XM_009831340.1"/>
</dbReference>
<dbReference type="VEuPathDB" id="FungiDB:H257_06198"/>
<gene>
    <name evidence="2" type="ORF">H257_06198</name>
</gene>
<dbReference type="GeneID" id="20808194"/>
<evidence type="ECO:0000256" key="1">
    <source>
        <dbReference type="SAM" id="SignalP"/>
    </source>
</evidence>